<reference evidence="2" key="1">
    <citation type="journal article" date="2018" name="Nat. Microbiol.">
        <title>Leveraging single-cell genomics to expand the fungal tree of life.</title>
        <authorList>
            <person name="Ahrendt S.R."/>
            <person name="Quandt C.A."/>
            <person name="Ciobanu D."/>
            <person name="Clum A."/>
            <person name="Salamov A."/>
            <person name="Andreopoulos B."/>
            <person name="Cheng J.F."/>
            <person name="Woyke T."/>
            <person name="Pelin A."/>
            <person name="Henrissat B."/>
            <person name="Reynolds N.K."/>
            <person name="Benny G.L."/>
            <person name="Smith M.E."/>
            <person name="James T.Y."/>
            <person name="Grigoriev I.V."/>
        </authorList>
    </citation>
    <scope>NUCLEOTIDE SEQUENCE [LARGE SCALE GENOMIC DNA]</scope>
    <source>
        <strain evidence="2">ATCC 52028</strain>
    </source>
</reference>
<dbReference type="AlphaFoldDB" id="A0A4V1ITG1"/>
<feature type="non-terminal residue" evidence="1">
    <location>
        <position position="1"/>
    </location>
</feature>
<gene>
    <name evidence="1" type="ORF">CAUPRSCDRAFT_11372</name>
</gene>
<proteinExistence type="predicted"/>
<accession>A0A4V1ITG1</accession>
<protein>
    <submittedName>
        <fullName evidence="1">Uncharacterized protein</fullName>
    </submittedName>
</protein>
<sequence>AAAGAAATGGHGWTPAAVVAAVAPRRGVTAVGRTGAARGLGRRFARAVAREGHTAREPEEPVVGGLRRRERRVRRRETGLRAAALGIVLRQVAVARGKGSRHGEAAVRGARGPRGAARLRVRQPGGAIVRGLRAAAAGATRVRVAQGIEVRVAELEAPHTAVGASRQRAVPVRFAARRGRRMRFDRVAGGRSQQGALDLRWKPERRVMRRAKADVRYAGWPGLDHVDNVLAESIELDRALAQHRILPHELLAAADERGLLRQQNGVLPLDLRHVLLQP</sequence>
<evidence type="ECO:0000313" key="1">
    <source>
        <dbReference type="EMBL" id="RKO96937.1"/>
    </source>
</evidence>
<evidence type="ECO:0000313" key="2">
    <source>
        <dbReference type="Proteomes" id="UP000268535"/>
    </source>
</evidence>
<dbReference type="Proteomes" id="UP000268535">
    <property type="component" value="Unassembled WGS sequence"/>
</dbReference>
<name>A0A4V1ITG1_9FUNG</name>
<organism evidence="1 2">
    <name type="scientific">Caulochytrium protostelioides</name>
    <dbReference type="NCBI Taxonomy" id="1555241"/>
    <lineage>
        <taxon>Eukaryota</taxon>
        <taxon>Fungi</taxon>
        <taxon>Fungi incertae sedis</taxon>
        <taxon>Chytridiomycota</taxon>
        <taxon>Chytridiomycota incertae sedis</taxon>
        <taxon>Chytridiomycetes</taxon>
        <taxon>Caulochytriales</taxon>
        <taxon>Caulochytriaceae</taxon>
        <taxon>Caulochytrium</taxon>
    </lineage>
</organism>
<dbReference type="EMBL" id="ML009514">
    <property type="protein sequence ID" value="RKO96937.1"/>
    <property type="molecule type" value="Genomic_DNA"/>
</dbReference>